<sequence length="373" mass="40852">MAMKLWVSREDIQNQFIFHPGELQVVMWTLAALGKYVEGSGIDQAWMEAGWAILGYHAFTGSDVTCRFAGITKQNCFKKFLECDDKILSCLASLGIDVSEPSPAVEDELERCITKKKTSSKLKILPAVVKGRQCLYHGYLSSQLTNLSNLKRLQFPVNKCFTMTCMGRYVGLKILSAATSLGAIATYTTPLAGHETPPLKQEQCHLLLETTEFNAGLTIITRKSDKIAPTPTKIFHQPMRSKVSPTNAASTKMTGLDTRLSSVSELTPLVTHLVHEVAAKALYRTSAVGNAGIGYSRRQLFKLVPRPVFYGRGMNVPTVCFHAARQTDQSGATCDAAIAKERATIMNQRSTLAFTFSSQHGEAWGAAPNKAVP</sequence>
<accession>A0ABQ9I6A0</accession>
<reference evidence="1 2" key="1">
    <citation type="submission" date="2023-02" db="EMBL/GenBank/DDBJ databases">
        <title>LHISI_Scaffold_Assembly.</title>
        <authorList>
            <person name="Stuart O.P."/>
            <person name="Cleave R."/>
            <person name="Magrath M.J.L."/>
            <person name="Mikheyev A.S."/>
        </authorList>
    </citation>
    <scope>NUCLEOTIDE SEQUENCE [LARGE SCALE GENOMIC DNA]</scope>
    <source>
        <strain evidence="1">Daus_M_001</strain>
        <tissue evidence="1">Leg muscle</tissue>
    </source>
</reference>
<name>A0ABQ9I6A0_9NEOP</name>
<dbReference type="Proteomes" id="UP001159363">
    <property type="component" value="Chromosome 2"/>
</dbReference>
<comment type="caution">
    <text evidence="1">The sequence shown here is derived from an EMBL/GenBank/DDBJ whole genome shotgun (WGS) entry which is preliminary data.</text>
</comment>
<proteinExistence type="predicted"/>
<gene>
    <name evidence="1" type="ORF">PR048_004752</name>
</gene>
<protein>
    <submittedName>
        <fullName evidence="1">Uncharacterized protein</fullName>
    </submittedName>
</protein>
<dbReference type="EMBL" id="JARBHB010000002">
    <property type="protein sequence ID" value="KAJ8892172.1"/>
    <property type="molecule type" value="Genomic_DNA"/>
</dbReference>
<evidence type="ECO:0000313" key="2">
    <source>
        <dbReference type="Proteomes" id="UP001159363"/>
    </source>
</evidence>
<organism evidence="1 2">
    <name type="scientific">Dryococelus australis</name>
    <dbReference type="NCBI Taxonomy" id="614101"/>
    <lineage>
        <taxon>Eukaryota</taxon>
        <taxon>Metazoa</taxon>
        <taxon>Ecdysozoa</taxon>
        <taxon>Arthropoda</taxon>
        <taxon>Hexapoda</taxon>
        <taxon>Insecta</taxon>
        <taxon>Pterygota</taxon>
        <taxon>Neoptera</taxon>
        <taxon>Polyneoptera</taxon>
        <taxon>Phasmatodea</taxon>
        <taxon>Verophasmatodea</taxon>
        <taxon>Anareolatae</taxon>
        <taxon>Phasmatidae</taxon>
        <taxon>Eurycanthinae</taxon>
        <taxon>Dryococelus</taxon>
    </lineage>
</organism>
<keyword evidence="2" id="KW-1185">Reference proteome</keyword>
<evidence type="ECO:0000313" key="1">
    <source>
        <dbReference type="EMBL" id="KAJ8892172.1"/>
    </source>
</evidence>